<organism evidence="1 2">
    <name type="scientific">Paracerasibacillus soli</name>
    <dbReference type="NCBI Taxonomy" id="480284"/>
    <lineage>
        <taxon>Bacteria</taxon>
        <taxon>Bacillati</taxon>
        <taxon>Bacillota</taxon>
        <taxon>Bacilli</taxon>
        <taxon>Bacillales</taxon>
        <taxon>Bacillaceae</taxon>
        <taxon>Paracerasibacillus</taxon>
    </lineage>
</organism>
<sequence length="72" mass="8544">MENNITKEDVLFENNFHERLQFAVEVDGKEYRGHYRNGEIDWLNPHPKNTLDDAQLEDVESNVHGHMQNYDS</sequence>
<comment type="caution">
    <text evidence="1">The sequence shown here is derived from an EMBL/GenBank/DDBJ whole genome shotgun (WGS) entry which is preliminary data.</text>
</comment>
<dbReference type="RefSeq" id="WP_320380711.1">
    <property type="nucleotide sequence ID" value="NZ_JAWDIQ010000003.1"/>
</dbReference>
<protein>
    <submittedName>
        <fullName evidence="1">Uncharacterized protein</fullName>
    </submittedName>
</protein>
<dbReference type="EMBL" id="JAWDIQ010000003">
    <property type="protein sequence ID" value="MDY0409857.1"/>
    <property type="molecule type" value="Genomic_DNA"/>
</dbReference>
<evidence type="ECO:0000313" key="1">
    <source>
        <dbReference type="EMBL" id="MDY0409857.1"/>
    </source>
</evidence>
<gene>
    <name evidence="1" type="ORF">RWD45_16340</name>
</gene>
<accession>A0ABU5CVL3</accession>
<keyword evidence="2" id="KW-1185">Reference proteome</keyword>
<name>A0ABU5CVL3_9BACI</name>
<reference evidence="1 2" key="1">
    <citation type="submission" date="2023-10" db="EMBL/GenBank/DDBJ databases">
        <title>Virgibacillus soli CC-YMP-6 genome.</title>
        <authorList>
            <person name="Miliotis G."/>
            <person name="Sengupta P."/>
            <person name="Hameed A."/>
            <person name="Chuvochina M."/>
            <person name="Mcdonagh F."/>
            <person name="Simpson A.C."/>
            <person name="Singh N.K."/>
            <person name="Rekha P.D."/>
            <person name="Raman K."/>
            <person name="Hugenholtz P."/>
            <person name="Venkateswaran K."/>
        </authorList>
    </citation>
    <scope>NUCLEOTIDE SEQUENCE [LARGE SCALE GENOMIC DNA]</scope>
    <source>
        <strain evidence="1 2">CC-YMP-6</strain>
    </source>
</reference>
<proteinExistence type="predicted"/>
<dbReference type="Proteomes" id="UP001275315">
    <property type="component" value="Unassembled WGS sequence"/>
</dbReference>
<evidence type="ECO:0000313" key="2">
    <source>
        <dbReference type="Proteomes" id="UP001275315"/>
    </source>
</evidence>